<feature type="region of interest" description="Disordered" evidence="6">
    <location>
        <begin position="22"/>
        <end position="94"/>
    </location>
</feature>
<dbReference type="EMBL" id="JANJYJ010000008">
    <property type="protein sequence ID" value="KAK3195105.1"/>
    <property type="molecule type" value="Genomic_DNA"/>
</dbReference>
<accession>A0AAE0DXS7</accession>
<keyword evidence="7" id="KW-0732">Signal</keyword>
<evidence type="ECO:0000256" key="2">
    <source>
        <dbReference type="ARBA" id="ARBA00023015"/>
    </source>
</evidence>
<proteinExistence type="predicted"/>
<evidence type="ECO:0000256" key="7">
    <source>
        <dbReference type="SAM" id="SignalP"/>
    </source>
</evidence>
<evidence type="ECO:0000256" key="4">
    <source>
        <dbReference type="ARBA" id="ARBA00023163"/>
    </source>
</evidence>
<comment type="caution">
    <text evidence="8">The sequence shown here is derived from an EMBL/GenBank/DDBJ whole genome shotgun (WGS) entry which is preliminary data.</text>
</comment>
<feature type="signal peptide" evidence="7">
    <location>
        <begin position="1"/>
        <end position="24"/>
    </location>
</feature>
<dbReference type="Gene3D" id="4.10.280.10">
    <property type="entry name" value="Helix-loop-helix DNA-binding domain"/>
    <property type="match status" value="1"/>
</dbReference>
<dbReference type="GO" id="GO:0005634">
    <property type="term" value="C:nucleus"/>
    <property type="evidence" value="ECO:0007669"/>
    <property type="project" value="UniProtKB-SubCell"/>
</dbReference>
<gene>
    <name evidence="8" type="ORF">Dsin_026415</name>
</gene>
<dbReference type="AlphaFoldDB" id="A0AAE0DXS7"/>
<dbReference type="Proteomes" id="UP001281410">
    <property type="component" value="Unassembled WGS sequence"/>
</dbReference>
<dbReference type="PANTHER" id="PTHR45855:SF23">
    <property type="entry name" value="TRANSCRIPTION FACTOR MEE8-RELATED"/>
    <property type="match status" value="1"/>
</dbReference>
<keyword evidence="5" id="KW-0539">Nucleus</keyword>
<dbReference type="InterPro" id="IPR036638">
    <property type="entry name" value="HLH_DNA-bd_sf"/>
</dbReference>
<evidence type="ECO:0008006" key="10">
    <source>
        <dbReference type="Google" id="ProtNLM"/>
    </source>
</evidence>
<dbReference type="GO" id="GO:0046983">
    <property type="term" value="F:protein dimerization activity"/>
    <property type="evidence" value="ECO:0007669"/>
    <property type="project" value="InterPro"/>
</dbReference>
<dbReference type="InterPro" id="IPR031066">
    <property type="entry name" value="bHLH_ALC-like_plant"/>
</dbReference>
<evidence type="ECO:0000256" key="3">
    <source>
        <dbReference type="ARBA" id="ARBA00023125"/>
    </source>
</evidence>
<feature type="compositionally biased region" description="Basic and acidic residues" evidence="6">
    <location>
        <begin position="41"/>
        <end position="63"/>
    </location>
</feature>
<organism evidence="8 9">
    <name type="scientific">Dipteronia sinensis</name>
    <dbReference type="NCBI Taxonomy" id="43782"/>
    <lineage>
        <taxon>Eukaryota</taxon>
        <taxon>Viridiplantae</taxon>
        <taxon>Streptophyta</taxon>
        <taxon>Embryophyta</taxon>
        <taxon>Tracheophyta</taxon>
        <taxon>Spermatophyta</taxon>
        <taxon>Magnoliopsida</taxon>
        <taxon>eudicotyledons</taxon>
        <taxon>Gunneridae</taxon>
        <taxon>Pentapetalae</taxon>
        <taxon>rosids</taxon>
        <taxon>malvids</taxon>
        <taxon>Sapindales</taxon>
        <taxon>Sapindaceae</taxon>
        <taxon>Hippocastanoideae</taxon>
        <taxon>Acereae</taxon>
        <taxon>Dipteronia</taxon>
    </lineage>
</organism>
<keyword evidence="9" id="KW-1185">Reference proteome</keyword>
<feature type="compositionally biased region" description="Basic and acidic residues" evidence="6">
    <location>
        <begin position="83"/>
        <end position="93"/>
    </location>
</feature>
<feature type="compositionally biased region" description="Polar residues" evidence="6">
    <location>
        <begin position="27"/>
        <end position="40"/>
    </location>
</feature>
<evidence type="ECO:0000256" key="5">
    <source>
        <dbReference type="ARBA" id="ARBA00023242"/>
    </source>
</evidence>
<dbReference type="PANTHER" id="PTHR45855">
    <property type="entry name" value="TRANSCRIPTION FACTOR PIF1-RELATED"/>
    <property type="match status" value="1"/>
</dbReference>
<evidence type="ECO:0000256" key="6">
    <source>
        <dbReference type="SAM" id="MobiDB-lite"/>
    </source>
</evidence>
<reference evidence="8" key="1">
    <citation type="journal article" date="2023" name="Plant J.">
        <title>Genome sequences and population genomics provide insights into the demographic history, inbreeding, and mutation load of two 'living fossil' tree species of Dipteronia.</title>
        <authorList>
            <person name="Feng Y."/>
            <person name="Comes H.P."/>
            <person name="Chen J."/>
            <person name="Zhu S."/>
            <person name="Lu R."/>
            <person name="Zhang X."/>
            <person name="Li P."/>
            <person name="Qiu J."/>
            <person name="Olsen K.M."/>
            <person name="Qiu Y."/>
        </authorList>
    </citation>
    <scope>NUCLEOTIDE SEQUENCE</scope>
    <source>
        <strain evidence="8">NBL</strain>
    </source>
</reference>
<feature type="chain" id="PRO_5042275822" description="BHLH domain-containing protein" evidence="7">
    <location>
        <begin position="25"/>
        <end position="117"/>
    </location>
</feature>
<evidence type="ECO:0000256" key="1">
    <source>
        <dbReference type="ARBA" id="ARBA00004123"/>
    </source>
</evidence>
<keyword evidence="3" id="KW-0238">DNA-binding</keyword>
<evidence type="ECO:0000313" key="8">
    <source>
        <dbReference type="EMBL" id="KAK3195105.1"/>
    </source>
</evidence>
<comment type="subcellular location">
    <subcellularLocation>
        <location evidence="1">Nucleus</location>
    </subcellularLocation>
</comment>
<name>A0AAE0DXS7_9ROSI</name>
<sequence length="117" mass="13658">MTRIILTWRTWVVWVSLQLQWARRKTPSSANPCTKDTTTANDHDSVSHYRPQREAGDEGDKKKGTGKSSVSTKRSRAAAIHNQSERKRRDKINQRMKHCKNWSLILARRIKLQCLMK</sequence>
<evidence type="ECO:0000313" key="9">
    <source>
        <dbReference type="Proteomes" id="UP001281410"/>
    </source>
</evidence>
<protein>
    <recommendedName>
        <fullName evidence="10">BHLH domain-containing protein</fullName>
    </recommendedName>
</protein>
<keyword evidence="2" id="KW-0805">Transcription regulation</keyword>
<dbReference type="GO" id="GO:0003677">
    <property type="term" value="F:DNA binding"/>
    <property type="evidence" value="ECO:0007669"/>
    <property type="project" value="UniProtKB-KW"/>
</dbReference>
<keyword evidence="4" id="KW-0804">Transcription</keyword>